<keyword evidence="1" id="KW-0479">Metal-binding</keyword>
<feature type="binding site" evidence="1">
    <location>
        <position position="23"/>
    </location>
    <ligand>
        <name>Zn(2+)</name>
        <dbReference type="ChEBI" id="CHEBI:29105"/>
    </ligand>
</feature>
<dbReference type="InterPro" id="IPR011257">
    <property type="entry name" value="DNA_glycosylase"/>
</dbReference>
<organism evidence="2 3">
    <name type="scientific">Thalassotalea litorea</name>
    <dbReference type="NCBI Taxonomy" id="2020715"/>
    <lineage>
        <taxon>Bacteria</taxon>
        <taxon>Pseudomonadati</taxon>
        <taxon>Pseudomonadota</taxon>
        <taxon>Gammaproteobacteria</taxon>
        <taxon>Alteromonadales</taxon>
        <taxon>Colwelliaceae</taxon>
        <taxon>Thalassotalea</taxon>
    </lineage>
</organism>
<sequence>MAKEELIRCPWLDLTKQDYVKYHDEEWGVPVHDDQTMFEYLTLESAQAGLSWYTVLKKRENYRKLFDNFDVKKVASYDEAKIQALLQNPGIIRNQLKIRAAVNNAQRFIEVQQEFGRFCDYLWAFIDHKPLVNHLTCLEEYPAKTELSDKISKDLKKRGFKFVGSTIVYAHMQACGMVNDHSSDCFRKKEIENR</sequence>
<evidence type="ECO:0000313" key="3">
    <source>
        <dbReference type="Proteomes" id="UP000307790"/>
    </source>
</evidence>
<dbReference type="RefSeq" id="WP_138319081.1">
    <property type="nucleotide sequence ID" value="NZ_VCBC01000005.1"/>
</dbReference>
<name>A0A5R9IL02_9GAMM</name>
<dbReference type="Pfam" id="PF03352">
    <property type="entry name" value="Adenine_glyco"/>
    <property type="match status" value="1"/>
</dbReference>
<dbReference type="Gene3D" id="1.10.340.30">
    <property type="entry name" value="Hypothetical protein, domain 2"/>
    <property type="match status" value="1"/>
</dbReference>
<gene>
    <name evidence="2" type="ORF">FE810_05680</name>
</gene>
<dbReference type="Proteomes" id="UP000307790">
    <property type="component" value="Unassembled WGS sequence"/>
</dbReference>
<proteinExistence type="predicted"/>
<dbReference type="InterPro" id="IPR052891">
    <property type="entry name" value="DNA-3mA_glycosylase"/>
</dbReference>
<protein>
    <submittedName>
        <fullName evidence="2">DNA-3-methyladenine glycosylase I</fullName>
    </submittedName>
</protein>
<dbReference type="AlphaFoldDB" id="A0A5R9IL02"/>
<feature type="binding site" evidence="1">
    <location>
        <position position="181"/>
    </location>
    <ligand>
        <name>Zn(2+)</name>
        <dbReference type="ChEBI" id="CHEBI:29105"/>
    </ligand>
</feature>
<comment type="caution">
    <text evidence="2">The sequence shown here is derived from an EMBL/GenBank/DDBJ whole genome shotgun (WGS) entry which is preliminary data.</text>
</comment>
<dbReference type="InterPro" id="IPR005019">
    <property type="entry name" value="Adenine_glyco"/>
</dbReference>
<dbReference type="GO" id="GO:0006284">
    <property type="term" value="P:base-excision repair"/>
    <property type="evidence" value="ECO:0007669"/>
    <property type="project" value="InterPro"/>
</dbReference>
<feature type="binding site" evidence="1">
    <location>
        <position position="185"/>
    </location>
    <ligand>
        <name>Zn(2+)</name>
        <dbReference type="ChEBI" id="CHEBI:29105"/>
    </ligand>
</feature>
<dbReference type="EMBL" id="VCBC01000005">
    <property type="protein sequence ID" value="TLU66205.1"/>
    <property type="molecule type" value="Genomic_DNA"/>
</dbReference>
<keyword evidence="1" id="KW-0862">Zinc</keyword>
<feature type="binding site" evidence="1">
    <location>
        <position position="9"/>
    </location>
    <ligand>
        <name>Zn(2+)</name>
        <dbReference type="ChEBI" id="CHEBI:29105"/>
    </ligand>
</feature>
<dbReference type="PANTHER" id="PTHR30037:SF4">
    <property type="entry name" value="DNA-3-METHYLADENINE GLYCOSYLASE I"/>
    <property type="match status" value="1"/>
</dbReference>
<reference evidence="2 3" key="1">
    <citation type="submission" date="2019-05" db="EMBL/GenBank/DDBJ databases">
        <title>Genome sequences of Thalassotalea litorea 1K03283.</title>
        <authorList>
            <person name="Zhang D."/>
        </authorList>
    </citation>
    <scope>NUCLEOTIDE SEQUENCE [LARGE SCALE GENOMIC DNA]</scope>
    <source>
        <strain evidence="2 3">MCCC 1K03283</strain>
    </source>
</reference>
<dbReference type="OrthoDB" id="9807664at2"/>
<evidence type="ECO:0000313" key="2">
    <source>
        <dbReference type="EMBL" id="TLU66205.1"/>
    </source>
</evidence>
<dbReference type="GO" id="GO:0046872">
    <property type="term" value="F:metal ion binding"/>
    <property type="evidence" value="ECO:0007669"/>
    <property type="project" value="UniProtKB-KW"/>
</dbReference>
<dbReference type="SUPFAM" id="SSF48150">
    <property type="entry name" value="DNA-glycosylase"/>
    <property type="match status" value="1"/>
</dbReference>
<keyword evidence="3" id="KW-1185">Reference proteome</keyword>
<dbReference type="PANTHER" id="PTHR30037">
    <property type="entry name" value="DNA-3-METHYLADENINE GLYCOSYLASE 1"/>
    <property type="match status" value="1"/>
</dbReference>
<evidence type="ECO:0000256" key="1">
    <source>
        <dbReference type="PIRSR" id="PIRSR605019-1"/>
    </source>
</evidence>
<accession>A0A5R9IL02</accession>
<dbReference type="GO" id="GO:0008725">
    <property type="term" value="F:DNA-3-methyladenine glycosylase activity"/>
    <property type="evidence" value="ECO:0007669"/>
    <property type="project" value="InterPro"/>
</dbReference>